<accession>A0A139AA75</accession>
<evidence type="ECO:0000313" key="4">
    <source>
        <dbReference type="EMBL" id="KXS13589.1"/>
    </source>
</evidence>
<evidence type="ECO:0000256" key="3">
    <source>
        <dbReference type="RuleBase" id="RU004466"/>
    </source>
</evidence>
<reference evidence="4 5" key="1">
    <citation type="journal article" date="2015" name="Genome Biol. Evol.">
        <title>Phylogenomic analyses indicate that early fungi evolved digesting cell walls of algal ancestors of land plants.</title>
        <authorList>
            <person name="Chang Y."/>
            <person name="Wang S."/>
            <person name="Sekimoto S."/>
            <person name="Aerts A.L."/>
            <person name="Choi C."/>
            <person name="Clum A."/>
            <person name="LaButti K.M."/>
            <person name="Lindquist E.A."/>
            <person name="Yee Ngan C."/>
            <person name="Ohm R.A."/>
            <person name="Salamov A.A."/>
            <person name="Grigoriev I.V."/>
            <person name="Spatafora J.W."/>
            <person name="Berbee M.L."/>
        </authorList>
    </citation>
    <scope>NUCLEOTIDE SEQUENCE [LARGE SCALE GENOMIC DNA]</scope>
    <source>
        <strain evidence="4 5">JEL478</strain>
    </source>
</reference>
<dbReference type="EMBL" id="KQ965776">
    <property type="protein sequence ID" value="KXS13589.1"/>
    <property type="molecule type" value="Genomic_DNA"/>
</dbReference>
<dbReference type="Proteomes" id="UP000070544">
    <property type="component" value="Unassembled WGS sequence"/>
</dbReference>
<dbReference type="PANTHER" id="PTHR12001:SF44">
    <property type="entry name" value="GERANYLGERANYL PYROPHOSPHATE SYNTHASE"/>
    <property type="match status" value="1"/>
</dbReference>
<dbReference type="OMA" id="CAFLEML"/>
<dbReference type="PROSITE" id="PS00723">
    <property type="entry name" value="POLYPRENYL_SYNTHASE_1"/>
    <property type="match status" value="1"/>
</dbReference>
<dbReference type="SUPFAM" id="SSF48576">
    <property type="entry name" value="Terpenoid synthases"/>
    <property type="match status" value="1"/>
</dbReference>
<dbReference type="SFLD" id="SFLDS00005">
    <property type="entry name" value="Isoprenoid_Synthase_Type_I"/>
    <property type="match status" value="1"/>
</dbReference>
<dbReference type="OrthoDB" id="6921389at2759"/>
<dbReference type="Pfam" id="PF00348">
    <property type="entry name" value="polyprenyl_synt"/>
    <property type="match status" value="1"/>
</dbReference>
<sequence>MADSSAISREQILLEPFHYLTQHSGKELRSRLIEAFDFWLKVPKDKLDVVKSAIEMLHTASLLIDDVEDNSELRRGVPVTHKIFGVASTINSGNYVYFLALEKILKLQCPHAVEIFTEELLNLHRGQGMEIYWRETGTCPTEEEYMEMVSNKTGGLLRLAVKLMQALSSSTVDYVPLVDVIGVYYQVRDDYLNLQSTQYAENKGFAEDLTEGKFSFPVIHCIRTDPQNRQMLSILKKRTTDVSVKRYAVDELLQRTHSFEYTIKRLKVLEAESRDQISRLGGNRSLETVLDYLSKDYVVPPVE</sequence>
<dbReference type="GO" id="GO:0046872">
    <property type="term" value="F:metal ion binding"/>
    <property type="evidence" value="ECO:0007669"/>
    <property type="project" value="UniProtKB-KW"/>
</dbReference>
<dbReference type="InterPro" id="IPR033749">
    <property type="entry name" value="Polyprenyl_synt_CS"/>
</dbReference>
<name>A0A139AA75_GONPJ</name>
<dbReference type="InterPro" id="IPR000092">
    <property type="entry name" value="Polyprenyl_synt"/>
</dbReference>
<comment type="similarity">
    <text evidence="3">Belongs to the FPP/GGPP synthase family.</text>
</comment>
<proteinExistence type="inferred from homology"/>
<evidence type="ECO:0000256" key="2">
    <source>
        <dbReference type="ARBA" id="ARBA00022842"/>
    </source>
</evidence>
<evidence type="ECO:0000256" key="1">
    <source>
        <dbReference type="ARBA" id="ARBA00022723"/>
    </source>
</evidence>
<organism evidence="4 5">
    <name type="scientific">Gonapodya prolifera (strain JEL478)</name>
    <name type="common">Monoblepharis prolifera</name>
    <dbReference type="NCBI Taxonomy" id="1344416"/>
    <lineage>
        <taxon>Eukaryota</taxon>
        <taxon>Fungi</taxon>
        <taxon>Fungi incertae sedis</taxon>
        <taxon>Chytridiomycota</taxon>
        <taxon>Chytridiomycota incertae sedis</taxon>
        <taxon>Monoblepharidomycetes</taxon>
        <taxon>Monoblepharidales</taxon>
        <taxon>Gonapodyaceae</taxon>
        <taxon>Gonapodya</taxon>
    </lineage>
</organism>
<keyword evidence="5" id="KW-1185">Reference proteome</keyword>
<dbReference type="Gene3D" id="1.10.600.10">
    <property type="entry name" value="Farnesyl Diphosphate Synthase"/>
    <property type="match status" value="1"/>
</dbReference>
<keyword evidence="3" id="KW-0808">Transferase</keyword>
<dbReference type="InterPro" id="IPR008949">
    <property type="entry name" value="Isoprenoid_synthase_dom_sf"/>
</dbReference>
<evidence type="ECO:0000313" key="5">
    <source>
        <dbReference type="Proteomes" id="UP000070544"/>
    </source>
</evidence>
<gene>
    <name evidence="4" type="ORF">M427DRAFT_156501</name>
</gene>
<keyword evidence="1" id="KW-0479">Metal-binding</keyword>
<dbReference type="CDD" id="cd00685">
    <property type="entry name" value="Trans_IPPS_HT"/>
    <property type="match status" value="1"/>
</dbReference>
<dbReference type="GO" id="GO:0008299">
    <property type="term" value="P:isoprenoid biosynthetic process"/>
    <property type="evidence" value="ECO:0007669"/>
    <property type="project" value="InterPro"/>
</dbReference>
<dbReference type="GO" id="GO:0004659">
    <property type="term" value="F:prenyltransferase activity"/>
    <property type="evidence" value="ECO:0007669"/>
    <property type="project" value="InterPro"/>
</dbReference>
<dbReference type="SFLD" id="SFLDG01017">
    <property type="entry name" value="Polyprenyl_Transferase_Like"/>
    <property type="match status" value="1"/>
</dbReference>
<dbReference type="STRING" id="1344416.A0A139AA75"/>
<dbReference type="PANTHER" id="PTHR12001">
    <property type="entry name" value="GERANYLGERANYL PYROPHOSPHATE SYNTHASE"/>
    <property type="match status" value="1"/>
</dbReference>
<keyword evidence="2" id="KW-0460">Magnesium</keyword>
<protein>
    <submittedName>
        <fullName evidence="4">Geranylgeranyl pyrophosphate synthetase</fullName>
    </submittedName>
</protein>
<dbReference type="AlphaFoldDB" id="A0A139AA75"/>
<dbReference type="PROSITE" id="PS00444">
    <property type="entry name" value="POLYPRENYL_SYNTHASE_2"/>
    <property type="match status" value="1"/>
</dbReference>